<reference evidence="9" key="1">
    <citation type="journal article" date="2016" name="Genome Announc.">
        <title>Draft Genome Sequences of Five Rapidly Growing Mycobacterium Species, M. thermoresistibile, M. fortuitum subsp. acetamidolyticum, M. canariasense, M. brisbanense, and M. novocastrense.</title>
        <authorList>
            <person name="Katahira K."/>
            <person name="Ogura Y."/>
            <person name="Gotoh Y."/>
            <person name="Hayashi T."/>
        </authorList>
    </citation>
    <scope>NUCLEOTIDE SEQUENCE [LARGE SCALE GENOMIC DNA]</scope>
    <source>
        <strain evidence="9">JCM15298</strain>
    </source>
</reference>
<dbReference type="Proteomes" id="UP000069443">
    <property type="component" value="Unassembled WGS sequence"/>
</dbReference>
<feature type="transmembrane region" description="Helical" evidence="6">
    <location>
        <begin position="75"/>
        <end position="93"/>
    </location>
</feature>
<dbReference type="GO" id="GO:0005886">
    <property type="term" value="C:plasma membrane"/>
    <property type="evidence" value="ECO:0007669"/>
    <property type="project" value="UniProtKB-SubCell"/>
</dbReference>
<dbReference type="PANTHER" id="PTHR43124:SF10">
    <property type="entry name" value="PURINE EFFLUX PUMP PBUE"/>
    <property type="match status" value="1"/>
</dbReference>
<dbReference type="GO" id="GO:0022857">
    <property type="term" value="F:transmembrane transporter activity"/>
    <property type="evidence" value="ECO:0007669"/>
    <property type="project" value="InterPro"/>
</dbReference>
<feature type="transmembrane region" description="Helical" evidence="6">
    <location>
        <begin position="206"/>
        <end position="228"/>
    </location>
</feature>
<evidence type="ECO:0000313" key="9">
    <source>
        <dbReference type="Proteomes" id="UP000069443"/>
    </source>
</evidence>
<keyword evidence="5 6" id="KW-0472">Membrane</keyword>
<protein>
    <submittedName>
        <fullName evidence="8">Major facilitator transporter</fullName>
    </submittedName>
</protein>
<dbReference type="PANTHER" id="PTHR43124">
    <property type="entry name" value="PURINE EFFLUX PUMP PBUE"/>
    <property type="match status" value="1"/>
</dbReference>
<dbReference type="EMBL" id="BCSY01000129">
    <property type="protein sequence ID" value="GAS99179.1"/>
    <property type="molecule type" value="Genomic_DNA"/>
</dbReference>
<dbReference type="OrthoDB" id="9814237at2"/>
<evidence type="ECO:0000313" key="8">
    <source>
        <dbReference type="EMBL" id="GAS99179.1"/>
    </source>
</evidence>
<dbReference type="Pfam" id="PF07690">
    <property type="entry name" value="MFS_1"/>
    <property type="match status" value="1"/>
</dbReference>
<evidence type="ECO:0000256" key="1">
    <source>
        <dbReference type="ARBA" id="ARBA00004651"/>
    </source>
</evidence>
<dbReference type="Gene3D" id="1.20.1250.20">
    <property type="entry name" value="MFS general substrate transporter like domains"/>
    <property type="match status" value="2"/>
</dbReference>
<comment type="subcellular location">
    <subcellularLocation>
        <location evidence="1">Cell membrane</location>
        <topology evidence="1">Multi-pass membrane protein</topology>
    </subcellularLocation>
</comment>
<keyword evidence="3 6" id="KW-0812">Transmembrane</keyword>
<evidence type="ECO:0000256" key="2">
    <source>
        <dbReference type="ARBA" id="ARBA00022475"/>
    </source>
</evidence>
<feature type="transmembrane region" description="Helical" evidence="6">
    <location>
        <begin position="137"/>
        <end position="159"/>
    </location>
</feature>
<feature type="transmembrane region" description="Helical" evidence="6">
    <location>
        <begin position="273"/>
        <end position="291"/>
    </location>
</feature>
<dbReference type="CDD" id="cd17324">
    <property type="entry name" value="MFS_NepI_like"/>
    <property type="match status" value="1"/>
</dbReference>
<feature type="domain" description="Major facilitator superfamily (MFS) profile" evidence="7">
    <location>
        <begin position="9"/>
        <end position="384"/>
    </location>
</feature>
<dbReference type="InterPro" id="IPR011701">
    <property type="entry name" value="MFS"/>
</dbReference>
<proteinExistence type="predicted"/>
<dbReference type="InterPro" id="IPR050189">
    <property type="entry name" value="MFS_Efflux_Transporters"/>
</dbReference>
<dbReference type="RefSeq" id="WP_062659866.1">
    <property type="nucleotide sequence ID" value="NZ_BCSY01000129.1"/>
</dbReference>
<evidence type="ECO:0000256" key="3">
    <source>
        <dbReference type="ARBA" id="ARBA00022692"/>
    </source>
</evidence>
<dbReference type="PROSITE" id="PS50850">
    <property type="entry name" value="MFS"/>
    <property type="match status" value="1"/>
</dbReference>
<feature type="transmembrane region" description="Helical" evidence="6">
    <location>
        <begin position="12"/>
        <end position="32"/>
    </location>
</feature>
<accession>A0A100WIK2</accession>
<keyword evidence="9" id="KW-1185">Reference proteome</keyword>
<feature type="transmembrane region" description="Helical" evidence="6">
    <location>
        <begin position="360"/>
        <end position="380"/>
    </location>
</feature>
<organism evidence="8 9">
    <name type="scientific">Mycolicibacterium canariasense</name>
    <name type="common">Mycobacterium canariasense</name>
    <dbReference type="NCBI Taxonomy" id="228230"/>
    <lineage>
        <taxon>Bacteria</taxon>
        <taxon>Bacillati</taxon>
        <taxon>Actinomycetota</taxon>
        <taxon>Actinomycetes</taxon>
        <taxon>Mycobacteriales</taxon>
        <taxon>Mycobacteriaceae</taxon>
        <taxon>Mycolicibacterium</taxon>
    </lineage>
</organism>
<evidence type="ECO:0000259" key="7">
    <source>
        <dbReference type="PROSITE" id="PS50850"/>
    </source>
</evidence>
<dbReference type="InterPro" id="IPR036259">
    <property type="entry name" value="MFS_trans_sf"/>
</dbReference>
<reference evidence="9" key="2">
    <citation type="submission" date="2016-02" db="EMBL/GenBank/DDBJ databases">
        <title>Draft genome sequence of five rapidly growing Mycobacterium species.</title>
        <authorList>
            <person name="Katahira K."/>
            <person name="Gotou Y."/>
            <person name="Iida K."/>
            <person name="Ogura Y."/>
            <person name="Hayashi T."/>
        </authorList>
    </citation>
    <scope>NUCLEOTIDE SEQUENCE [LARGE SCALE GENOMIC DNA]</scope>
    <source>
        <strain evidence="9">JCM15298</strain>
    </source>
</reference>
<evidence type="ECO:0000256" key="5">
    <source>
        <dbReference type="ARBA" id="ARBA00023136"/>
    </source>
</evidence>
<dbReference type="InterPro" id="IPR020846">
    <property type="entry name" value="MFS_dom"/>
</dbReference>
<comment type="caution">
    <text evidence="8">The sequence shown here is derived from an EMBL/GenBank/DDBJ whole genome shotgun (WGS) entry which is preliminary data.</text>
</comment>
<feature type="transmembrane region" description="Helical" evidence="6">
    <location>
        <begin position="243"/>
        <end position="261"/>
    </location>
</feature>
<dbReference type="SUPFAM" id="SSF103473">
    <property type="entry name" value="MFS general substrate transporter"/>
    <property type="match status" value="1"/>
</dbReference>
<evidence type="ECO:0000256" key="6">
    <source>
        <dbReference type="SAM" id="Phobius"/>
    </source>
</evidence>
<gene>
    <name evidence="8" type="ORF">RMCC_6144</name>
</gene>
<feature type="transmembrane region" description="Helical" evidence="6">
    <location>
        <begin position="297"/>
        <end position="317"/>
    </location>
</feature>
<feature type="transmembrane region" description="Helical" evidence="6">
    <location>
        <begin position="44"/>
        <end position="63"/>
    </location>
</feature>
<dbReference type="STRING" id="228230.RMCC_6144"/>
<keyword evidence="4 6" id="KW-1133">Transmembrane helix</keyword>
<name>A0A100WIK2_MYCCR</name>
<feature type="transmembrane region" description="Helical" evidence="6">
    <location>
        <begin position="329"/>
        <end position="348"/>
    </location>
</feature>
<evidence type="ECO:0000256" key="4">
    <source>
        <dbReference type="ARBA" id="ARBA00022989"/>
    </source>
</evidence>
<feature type="transmembrane region" description="Helical" evidence="6">
    <location>
        <begin position="165"/>
        <end position="185"/>
    </location>
</feature>
<keyword evidence="2" id="KW-1003">Cell membrane</keyword>
<dbReference type="AlphaFoldDB" id="A0A100WIK2"/>
<feature type="transmembrane region" description="Helical" evidence="6">
    <location>
        <begin position="99"/>
        <end position="117"/>
    </location>
</feature>
<sequence>MELRRRTIPIAVLAMAGFVVVTTEFIIIGLLPQLATDFGVSLQQAGMLVSLFAFTVAFAGPIVTPRLGHLDRRRLFVSIMLLFALANVAAALAPTMWMFAAARFFPAVALPVFWGLASDTAARSGGRGREARSVAGIYLGMSTAMVIGVPLGTVAATSVGWRGCFAALAAAASVVAVGLHFGLTWDCSGGPRRAGAAGYALLRAPMFLVHVALSVLIFTAMFTAYTFLAEILRAVVRVETGRVGWWLMAFGVVGLLGNWIGGRLADRLPMGSSVVFAAMLAVGMAAVTPLSSVPVGAASALCIWAASFTGLFPISQIRVMAQAPGDESLAATVNVSAANAGAGLGALVGGVAIDLWGLEYLGHVAAAIALVALSVLVIALRRKRRTPAAGIALAGGVTA</sequence>